<evidence type="ECO:0000313" key="3">
    <source>
        <dbReference type="EMBL" id="QFG69570.1"/>
    </source>
</evidence>
<accession>A0A5J6V6C9</accession>
<protein>
    <recommendedName>
        <fullName evidence="5">Alpha/beta hydrolase</fullName>
    </recommendedName>
</protein>
<dbReference type="InterPro" id="IPR029058">
    <property type="entry name" value="AB_hydrolase_fold"/>
</dbReference>
<reference evidence="3 4" key="1">
    <citation type="submission" date="2019-09" db="EMBL/GenBank/DDBJ databases">
        <title>Serinicoccus pratensis sp. nov., isolated from meadow soil.</title>
        <authorList>
            <person name="Zhang W."/>
        </authorList>
    </citation>
    <scope>NUCLEOTIDE SEQUENCE [LARGE SCALE GENOMIC DNA]</scope>
    <source>
        <strain evidence="3 4">W204</strain>
    </source>
</reference>
<dbReference type="PANTHER" id="PTHR22946">
    <property type="entry name" value="DIENELACTONE HYDROLASE DOMAIN-CONTAINING PROTEIN-RELATED"/>
    <property type="match status" value="1"/>
</dbReference>
<dbReference type="KEGG" id="serw:FY030_13440"/>
<evidence type="ECO:0000313" key="4">
    <source>
        <dbReference type="Proteomes" id="UP000326546"/>
    </source>
</evidence>
<dbReference type="Gene3D" id="3.40.50.1820">
    <property type="entry name" value="alpha/beta hydrolase"/>
    <property type="match status" value="1"/>
</dbReference>
<dbReference type="PANTHER" id="PTHR22946:SF9">
    <property type="entry name" value="POLYKETIDE TRANSFERASE AF380"/>
    <property type="match status" value="1"/>
</dbReference>
<dbReference type="RefSeq" id="WP_158061990.1">
    <property type="nucleotide sequence ID" value="NZ_CP044427.1"/>
</dbReference>
<keyword evidence="2" id="KW-0378">Hydrolase</keyword>
<gene>
    <name evidence="3" type="ORF">FY030_13440</name>
</gene>
<proteinExistence type="inferred from homology"/>
<dbReference type="AlphaFoldDB" id="A0A5J6V6C9"/>
<comment type="similarity">
    <text evidence="1">Belongs to the AB hydrolase superfamily.</text>
</comment>
<organism evidence="3 4">
    <name type="scientific">Ornithinimicrobium pratense</name>
    <dbReference type="NCBI Taxonomy" id="2593973"/>
    <lineage>
        <taxon>Bacteria</taxon>
        <taxon>Bacillati</taxon>
        <taxon>Actinomycetota</taxon>
        <taxon>Actinomycetes</taxon>
        <taxon>Micrococcales</taxon>
        <taxon>Ornithinimicrobiaceae</taxon>
        <taxon>Ornithinimicrobium</taxon>
    </lineage>
</organism>
<dbReference type="SUPFAM" id="SSF53474">
    <property type="entry name" value="alpha/beta-Hydrolases"/>
    <property type="match status" value="1"/>
</dbReference>
<dbReference type="GO" id="GO:0052689">
    <property type="term" value="F:carboxylic ester hydrolase activity"/>
    <property type="evidence" value="ECO:0007669"/>
    <property type="project" value="UniProtKB-ARBA"/>
</dbReference>
<dbReference type="InterPro" id="IPR050261">
    <property type="entry name" value="FrsA_esterase"/>
</dbReference>
<name>A0A5J6V6C9_9MICO</name>
<evidence type="ECO:0000256" key="1">
    <source>
        <dbReference type="ARBA" id="ARBA00008645"/>
    </source>
</evidence>
<evidence type="ECO:0000256" key="2">
    <source>
        <dbReference type="ARBA" id="ARBA00022801"/>
    </source>
</evidence>
<dbReference type="OrthoDB" id="4158640at2"/>
<evidence type="ECO:0008006" key="5">
    <source>
        <dbReference type="Google" id="ProtNLM"/>
    </source>
</evidence>
<sequence length="256" mass="27708">MDELASRGPAQLRMEHDGLVAKVSFTTGGDGHRIPAMAWLPTTHQGAPVVLLGHGGSGHKAIDRHHQLAQQLAGESVASLAIDGPYHGDRAVPGDAPLDYQHRVADEGPGVVHARMCQDWLYALDAASHRWGLDEDTVGYFGMSMGARYGIAVCAALGARLRAAVLGKFGLVADDPMMVAVSADEVVRRCAAQISAPVLHHVQWNDEIFPLPGQLELFDLFASPEKTMRARPGRHHETRADDLTAWHDHLAPRVVR</sequence>
<keyword evidence="4" id="KW-1185">Reference proteome</keyword>
<dbReference type="Proteomes" id="UP000326546">
    <property type="component" value="Chromosome"/>
</dbReference>
<dbReference type="EMBL" id="CP044427">
    <property type="protein sequence ID" value="QFG69570.1"/>
    <property type="molecule type" value="Genomic_DNA"/>
</dbReference>